<dbReference type="PANTHER" id="PTHR46523">
    <property type="entry name" value="DCTP PYROPHOSPHATASE 1"/>
    <property type="match status" value="1"/>
</dbReference>
<dbReference type="PANTHER" id="PTHR46523:SF1">
    <property type="entry name" value="DCTP PYROPHOSPHATASE 1"/>
    <property type="match status" value="1"/>
</dbReference>
<sequence length="113" mass="12667">MDDDRLRALTQRLRDFSAARQWERFHSPKNLAMALAGETGELIAELQWLTEDESRAPAAERLQRVRDEAADVFIYLVRLADALGIDLIEAAHAKMDRNEQRFPAGSAPGHGAP</sequence>
<evidence type="ECO:0000313" key="1">
    <source>
        <dbReference type="EMBL" id="MCM5682245.1"/>
    </source>
</evidence>
<dbReference type="RefSeq" id="WP_251780720.1">
    <property type="nucleotide sequence ID" value="NZ_JAMKFE010000017.1"/>
</dbReference>
<dbReference type="PIRSF" id="PIRSF029826">
    <property type="entry name" value="UCP029826_pph"/>
    <property type="match status" value="1"/>
</dbReference>
<organism evidence="1 2">
    <name type="scientific">Caldimonas mangrovi</name>
    <dbReference type="NCBI Taxonomy" id="2944811"/>
    <lineage>
        <taxon>Bacteria</taxon>
        <taxon>Pseudomonadati</taxon>
        <taxon>Pseudomonadota</taxon>
        <taxon>Betaproteobacteria</taxon>
        <taxon>Burkholderiales</taxon>
        <taxon>Sphaerotilaceae</taxon>
        <taxon>Caldimonas</taxon>
    </lineage>
</organism>
<evidence type="ECO:0000313" key="2">
    <source>
        <dbReference type="Proteomes" id="UP001165541"/>
    </source>
</evidence>
<protein>
    <submittedName>
        <fullName evidence="1">Nucleotide pyrophosphohydrolase</fullName>
    </submittedName>
</protein>
<dbReference type="InterPro" id="IPR025984">
    <property type="entry name" value="DCTPP"/>
</dbReference>
<dbReference type="InterPro" id="IPR052555">
    <property type="entry name" value="dCTP_Pyrophosphatase"/>
</dbReference>
<dbReference type="SUPFAM" id="SSF101386">
    <property type="entry name" value="all-alpha NTP pyrophosphatases"/>
    <property type="match status" value="1"/>
</dbReference>
<name>A0ABT0YU17_9BURK</name>
<dbReference type="EMBL" id="JAMKFE010000017">
    <property type="protein sequence ID" value="MCM5682245.1"/>
    <property type="molecule type" value="Genomic_DNA"/>
</dbReference>
<reference evidence="1" key="1">
    <citation type="submission" date="2022-05" db="EMBL/GenBank/DDBJ databases">
        <title>Schlegelella sp. nov., isolated from mangrove soil.</title>
        <authorList>
            <person name="Liu Y."/>
            <person name="Ge X."/>
            <person name="Liu W."/>
        </authorList>
    </citation>
    <scope>NUCLEOTIDE SEQUENCE</scope>
    <source>
        <strain evidence="1">S2-27</strain>
    </source>
</reference>
<proteinExistence type="predicted"/>
<dbReference type="CDD" id="cd11537">
    <property type="entry name" value="NTP-PPase_RS21-C6_like"/>
    <property type="match status" value="1"/>
</dbReference>
<accession>A0ABT0YU17</accession>
<dbReference type="Gene3D" id="1.10.287.1080">
    <property type="entry name" value="MazG-like"/>
    <property type="match status" value="1"/>
</dbReference>
<dbReference type="Pfam" id="PF12643">
    <property type="entry name" value="MazG-like"/>
    <property type="match status" value="1"/>
</dbReference>
<comment type="caution">
    <text evidence="1">The sequence shown here is derived from an EMBL/GenBank/DDBJ whole genome shotgun (WGS) entry which is preliminary data.</text>
</comment>
<keyword evidence="2" id="KW-1185">Reference proteome</keyword>
<dbReference type="Proteomes" id="UP001165541">
    <property type="component" value="Unassembled WGS sequence"/>
</dbReference>
<gene>
    <name evidence="1" type="ORF">M8A51_22175</name>
</gene>